<keyword evidence="1" id="KW-0175">Coiled coil</keyword>
<proteinExistence type="predicted"/>
<feature type="domain" description="HNH nuclease" evidence="2">
    <location>
        <begin position="100"/>
        <end position="145"/>
    </location>
</feature>
<accession>A0ABM8ENM0</accession>
<dbReference type="CDD" id="cd00085">
    <property type="entry name" value="HNHc"/>
    <property type="match status" value="1"/>
</dbReference>
<evidence type="ECO:0000256" key="1">
    <source>
        <dbReference type="SAM" id="Coils"/>
    </source>
</evidence>
<name>A0ABM8ENM0_9BACT</name>
<dbReference type="EMBL" id="AP027151">
    <property type="protein sequence ID" value="BDV43874.1"/>
    <property type="molecule type" value="Genomic_DNA"/>
</dbReference>
<dbReference type="Pfam" id="PF13391">
    <property type="entry name" value="HNH_2"/>
    <property type="match status" value="1"/>
</dbReference>
<dbReference type="Proteomes" id="UP001317705">
    <property type="component" value="Chromosome"/>
</dbReference>
<evidence type="ECO:0000313" key="3">
    <source>
        <dbReference type="EMBL" id="BDV43874.1"/>
    </source>
</evidence>
<dbReference type="RefSeq" id="WP_281999995.1">
    <property type="nucleotide sequence ID" value="NZ_AP027151.1"/>
</dbReference>
<sequence length="280" mass="32201">MEPEYPYDLEELKQIERLLQKVPIYKEKIAELSTEIEALSRQAVKAGAFSDLQKIDKLITKAFYIDCENRPFNSCDSETIARLLAEIAWHGEIKNRNIPCEICGENRSTDRCHIVPSKLGGTAEANNILVLCPTHHRLLDRFMLSKAEWAVIDWERKSVPSQQYASSVTLEAHKVFWSKIECGGEPEKIREYEINEKSFIRNVIEQIGKLFIQGRPVKRASVYELLDPNIREVGKKVIKHLVDFELLRQIKSGNNNMLVLGPKKLEASDETVLRIWQQVA</sequence>
<feature type="coiled-coil region" evidence="1">
    <location>
        <begin position="15"/>
        <end position="42"/>
    </location>
</feature>
<dbReference type="InterPro" id="IPR003615">
    <property type="entry name" value="HNH_nuc"/>
</dbReference>
<protein>
    <recommendedName>
        <fullName evidence="2">HNH nuclease domain-containing protein</fullName>
    </recommendedName>
</protein>
<organism evidence="3 4">
    <name type="scientific">Geotalea uraniireducens</name>
    <dbReference type="NCBI Taxonomy" id="351604"/>
    <lineage>
        <taxon>Bacteria</taxon>
        <taxon>Pseudomonadati</taxon>
        <taxon>Thermodesulfobacteriota</taxon>
        <taxon>Desulfuromonadia</taxon>
        <taxon>Geobacterales</taxon>
        <taxon>Geobacteraceae</taxon>
        <taxon>Geotalea</taxon>
    </lineage>
</organism>
<dbReference type="Gene3D" id="1.10.30.50">
    <property type="match status" value="1"/>
</dbReference>
<keyword evidence="4" id="KW-1185">Reference proteome</keyword>
<gene>
    <name evidence="3" type="ORF">GURASL_27970</name>
</gene>
<reference evidence="3 4" key="1">
    <citation type="submission" date="2022-12" db="EMBL/GenBank/DDBJ databases">
        <title>Polyphasic characterization of Geotalea uranireducens NIT-SL11 newly isolated from a complex of sewage sludge and microbially reduced graphene oxide.</title>
        <authorList>
            <person name="Xie L."/>
            <person name="Yoshida N."/>
            <person name="Meng L."/>
        </authorList>
    </citation>
    <scope>NUCLEOTIDE SEQUENCE [LARGE SCALE GENOMIC DNA]</scope>
    <source>
        <strain evidence="3 4">NIT-SL11</strain>
    </source>
</reference>
<evidence type="ECO:0000259" key="2">
    <source>
        <dbReference type="Pfam" id="PF13391"/>
    </source>
</evidence>
<evidence type="ECO:0000313" key="4">
    <source>
        <dbReference type="Proteomes" id="UP001317705"/>
    </source>
</evidence>